<proteinExistence type="predicted"/>
<feature type="compositionally biased region" description="Low complexity" evidence="1">
    <location>
        <begin position="76"/>
        <end position="112"/>
    </location>
</feature>
<sequence length="1040" mass="110500">MFRYQPRFSLHQEVAQALLTTSPHTLATPLSVVGVFETGEETADGLGIAHRHTHGASPRGDELDHGAATQERLIESTSSSHAPPSPSPSHTAAASVSGASGASSDSAFVSAVSGGGGGGGGGGGEGQGGDGDGLGGGAGPAGRASLPPLPTMFVVGQTGDGVLLVATDGMDARFVAAVSEQGRCSMDEAEAARRTFIHSYEVATGKCEVLYTHNGLTTVVGASINNDRTLLGFSTLTRRDTGVATVGENGLESSITENEYESWLVEIHPQSNCYSLNVISREFQRVQFCPVDKVSSRTRTSFFVFILDNVFIHLYQIAMKKRDRAPGFKIFAQPMLQTQLFKHFLWYQWDVESGHLYVIVTRPKAPDAGHVLRGYAFNERRPDCFAEFPLPLLATRALDPPAAHAYLPLALLPHLPIADPLISLVTLPSGDKVLVQQQYVRRTVSSLPHIQVSVTLLAYAELYNFTIPMHNVAQPSLGDSLDVRGLTTSSAVNWASVAPVADVLVIFIPDYYLHIIDCGTAHATMRSLVLADPSLVPGLPARALSAAHPDLLALNFAMLAALPADSPSTSLDLLSGLAFTIHIDPAGLAALFARPAVESHVHALHLILVHMEDARLAASLLSAMCASSPGLVAPALFKEFIIGSAYAALRACGMSPHLLATMPLSCTPLLAHDERDLYASRSLSRPLTSYNYARLAAGTGSFARSGAPVAPIPRRFALSDVVLYDDDGDGSARARAGSPAGSPSGSPTAPSPSGVKRLFLKLFNMEDKAEAKRAKRTSSFPALAKKAIRSRPHNTALPAGRFPLDWSSGRHLAVLVDHLQESAAKTLRSSCARWAAEYQTALVTACATLFAAVNDAVASASLPKSAHFALLETLYCAIEELQAPFPLGFHAIFALLGFDTLTRAAFLAYLDRGVFRATPSFVLEAAARLSDSPADTALKYRLATALDNPTYIDQVMGADPVFLLDRYASLCTLPTVNANATSTVYTEISADDSESAAPFVPLALYLRQLADLAASCPELATEVEFVTAYLVAEQHALFLV</sequence>
<dbReference type="EMBL" id="GL349435">
    <property type="protein sequence ID" value="KNC50683.1"/>
    <property type="molecule type" value="Genomic_DNA"/>
</dbReference>
<evidence type="ECO:0000313" key="4">
    <source>
        <dbReference type="Proteomes" id="UP000054408"/>
    </source>
</evidence>
<dbReference type="Pfam" id="PF14959">
    <property type="entry name" value="GSAP-16"/>
    <property type="match status" value="1"/>
</dbReference>
<feature type="compositionally biased region" description="Gly residues" evidence="1">
    <location>
        <begin position="113"/>
        <end position="140"/>
    </location>
</feature>
<dbReference type="AlphaFoldDB" id="A0A0L0DH94"/>
<dbReference type="GeneID" id="25560621"/>
<feature type="compositionally biased region" description="Low complexity" evidence="1">
    <location>
        <begin position="731"/>
        <end position="753"/>
    </location>
</feature>
<dbReference type="OMA" id="FQFIDCA"/>
<gene>
    <name evidence="3" type="ORF">AMSG_00841</name>
</gene>
<feature type="region of interest" description="Disordered" evidence="1">
    <location>
        <begin position="729"/>
        <end position="753"/>
    </location>
</feature>
<organism evidence="3 4">
    <name type="scientific">Thecamonas trahens ATCC 50062</name>
    <dbReference type="NCBI Taxonomy" id="461836"/>
    <lineage>
        <taxon>Eukaryota</taxon>
        <taxon>Apusozoa</taxon>
        <taxon>Apusomonadida</taxon>
        <taxon>Apusomonadidae</taxon>
        <taxon>Thecamonas</taxon>
    </lineage>
</organism>
<dbReference type="PANTHER" id="PTHR13630">
    <property type="entry name" value="GAMMA-SECRETASE-ACTIVATING PROTEIN"/>
    <property type="match status" value="1"/>
</dbReference>
<accession>A0A0L0DH94</accession>
<dbReference type="STRING" id="461836.A0A0L0DH94"/>
<protein>
    <recommendedName>
        <fullName evidence="2">Gamma-secretase-activating protein C-terminal domain-containing protein</fullName>
    </recommendedName>
</protein>
<name>A0A0L0DH94_THETB</name>
<reference evidence="3 4" key="1">
    <citation type="submission" date="2010-05" db="EMBL/GenBank/DDBJ databases">
        <title>The Genome Sequence of Thecamonas trahens ATCC 50062.</title>
        <authorList>
            <consortium name="The Broad Institute Genome Sequencing Platform"/>
            <person name="Russ C."/>
            <person name="Cuomo C."/>
            <person name="Shea T."/>
            <person name="Young S.K."/>
            <person name="Zeng Q."/>
            <person name="Koehrsen M."/>
            <person name="Haas B."/>
            <person name="Borodovsky M."/>
            <person name="Guigo R."/>
            <person name="Alvarado L."/>
            <person name="Berlin A."/>
            <person name="Bochicchio J."/>
            <person name="Borenstein D."/>
            <person name="Chapman S."/>
            <person name="Chen Z."/>
            <person name="Freedman E."/>
            <person name="Gellesch M."/>
            <person name="Goldberg J."/>
            <person name="Griggs A."/>
            <person name="Gujja S."/>
            <person name="Heilman E."/>
            <person name="Heiman D."/>
            <person name="Hepburn T."/>
            <person name="Howarth C."/>
            <person name="Jen D."/>
            <person name="Larson L."/>
            <person name="Mehta T."/>
            <person name="Park D."/>
            <person name="Pearson M."/>
            <person name="Roberts A."/>
            <person name="Saif S."/>
            <person name="Shenoy N."/>
            <person name="Sisk P."/>
            <person name="Stolte C."/>
            <person name="Sykes S."/>
            <person name="Thomson T."/>
            <person name="Walk T."/>
            <person name="White J."/>
            <person name="Yandava C."/>
            <person name="Burger G."/>
            <person name="Gray M.W."/>
            <person name="Holland P.W.H."/>
            <person name="King N."/>
            <person name="Lang F.B.F."/>
            <person name="Roger A.J."/>
            <person name="Ruiz-Trillo I."/>
            <person name="Lander E."/>
            <person name="Nusbaum C."/>
        </authorList>
    </citation>
    <scope>NUCLEOTIDE SEQUENCE [LARGE SCALE GENOMIC DNA]</scope>
    <source>
        <strain evidence="3 4">ATCC 50062</strain>
    </source>
</reference>
<evidence type="ECO:0000313" key="3">
    <source>
        <dbReference type="EMBL" id="KNC50683.1"/>
    </source>
</evidence>
<feature type="domain" description="Gamma-secretase-activating protein C-terminal" evidence="2">
    <location>
        <begin position="864"/>
        <end position="938"/>
    </location>
</feature>
<dbReference type="GO" id="GO:0005802">
    <property type="term" value="C:trans-Golgi network"/>
    <property type="evidence" value="ECO:0007669"/>
    <property type="project" value="TreeGrafter"/>
</dbReference>
<evidence type="ECO:0000256" key="1">
    <source>
        <dbReference type="SAM" id="MobiDB-lite"/>
    </source>
</evidence>
<dbReference type="PANTHER" id="PTHR13630:SF1">
    <property type="entry name" value="GAMMA-SECRETASE-ACTIVATING PROTEIN"/>
    <property type="match status" value="1"/>
</dbReference>
<dbReference type="Proteomes" id="UP000054408">
    <property type="component" value="Unassembled WGS sequence"/>
</dbReference>
<dbReference type="InterPro" id="IPR026172">
    <property type="entry name" value="GSAP_fam"/>
</dbReference>
<dbReference type="InterPro" id="IPR028010">
    <property type="entry name" value="GSAP_C_dom"/>
</dbReference>
<dbReference type="OrthoDB" id="9997853at2759"/>
<feature type="region of interest" description="Disordered" evidence="1">
    <location>
        <begin position="71"/>
        <end position="143"/>
    </location>
</feature>
<dbReference type="GO" id="GO:1902004">
    <property type="term" value="P:positive regulation of amyloid-beta formation"/>
    <property type="evidence" value="ECO:0007669"/>
    <property type="project" value="TreeGrafter"/>
</dbReference>
<dbReference type="RefSeq" id="XP_013762560.1">
    <property type="nucleotide sequence ID" value="XM_013907106.1"/>
</dbReference>
<keyword evidence="4" id="KW-1185">Reference proteome</keyword>
<evidence type="ECO:0000259" key="2">
    <source>
        <dbReference type="Pfam" id="PF14959"/>
    </source>
</evidence>